<reference evidence="2 3" key="1">
    <citation type="submission" date="2016-02" db="EMBL/GenBank/DDBJ databases">
        <title>Complete Genome Sequence of Weissella jogaejeotgali FOL01.</title>
        <authorList>
            <person name="Lee J.-H."/>
            <person name="Ku H.-J."/>
        </authorList>
    </citation>
    <scope>NUCLEOTIDE SEQUENCE [LARGE SCALE GENOMIC DNA]</scope>
    <source>
        <strain evidence="2 3">FOL01</strain>
    </source>
</reference>
<dbReference type="KEGG" id="wjo:FOL01_0889"/>
<sequence>MSYVDEKTLAKAFREWRRENQYSMRAAAKAANMTVPAVQRIEQGAIPELRNLQRVGAVFHMTGGQVFDKYFSDIQKDQ</sequence>
<dbReference type="Gene3D" id="1.10.260.40">
    <property type="entry name" value="lambda repressor-like DNA-binding domains"/>
    <property type="match status" value="1"/>
</dbReference>
<feature type="domain" description="HTH cro/C1-type" evidence="1">
    <location>
        <begin position="13"/>
        <end position="66"/>
    </location>
</feature>
<dbReference type="GO" id="GO:0003677">
    <property type="term" value="F:DNA binding"/>
    <property type="evidence" value="ECO:0007669"/>
    <property type="project" value="InterPro"/>
</dbReference>
<keyword evidence="3" id="KW-1185">Reference proteome</keyword>
<evidence type="ECO:0000313" key="3">
    <source>
        <dbReference type="Proteomes" id="UP000185473"/>
    </source>
</evidence>
<name>A0A1L6RB86_9LACO</name>
<dbReference type="Pfam" id="PF01381">
    <property type="entry name" value="HTH_3"/>
    <property type="match status" value="1"/>
</dbReference>
<evidence type="ECO:0000313" key="2">
    <source>
        <dbReference type="EMBL" id="APS41748.1"/>
    </source>
</evidence>
<dbReference type="InterPro" id="IPR001387">
    <property type="entry name" value="Cro/C1-type_HTH"/>
</dbReference>
<dbReference type="SMART" id="SM00530">
    <property type="entry name" value="HTH_XRE"/>
    <property type="match status" value="1"/>
</dbReference>
<dbReference type="InterPro" id="IPR010982">
    <property type="entry name" value="Lambda_DNA-bd_dom_sf"/>
</dbReference>
<protein>
    <recommendedName>
        <fullName evidence="1">HTH cro/C1-type domain-containing protein</fullName>
    </recommendedName>
</protein>
<gene>
    <name evidence="2" type="ORF">FOL01_0889</name>
</gene>
<dbReference type="RefSeq" id="WP_075269576.1">
    <property type="nucleotide sequence ID" value="NZ_CP014332.1"/>
</dbReference>
<dbReference type="AlphaFoldDB" id="A0A1L6RB86"/>
<evidence type="ECO:0000259" key="1">
    <source>
        <dbReference type="PROSITE" id="PS50943"/>
    </source>
</evidence>
<dbReference type="CDD" id="cd00093">
    <property type="entry name" value="HTH_XRE"/>
    <property type="match status" value="1"/>
</dbReference>
<dbReference type="EMBL" id="CP014332">
    <property type="protein sequence ID" value="APS41748.1"/>
    <property type="molecule type" value="Genomic_DNA"/>
</dbReference>
<organism evidence="2 3">
    <name type="scientific">Weissella jogaejeotgali</name>
    <dbReference type="NCBI Taxonomy" id="1631871"/>
    <lineage>
        <taxon>Bacteria</taxon>
        <taxon>Bacillati</taxon>
        <taxon>Bacillota</taxon>
        <taxon>Bacilli</taxon>
        <taxon>Lactobacillales</taxon>
        <taxon>Lactobacillaceae</taxon>
        <taxon>Weissella</taxon>
    </lineage>
</organism>
<dbReference type="PROSITE" id="PS50943">
    <property type="entry name" value="HTH_CROC1"/>
    <property type="match status" value="1"/>
</dbReference>
<dbReference type="Proteomes" id="UP000185473">
    <property type="component" value="Chromosome"/>
</dbReference>
<proteinExistence type="predicted"/>
<accession>A0A1L6RB86</accession>
<dbReference type="SUPFAM" id="SSF47413">
    <property type="entry name" value="lambda repressor-like DNA-binding domains"/>
    <property type="match status" value="1"/>
</dbReference>